<protein>
    <recommendedName>
        <fullName evidence="1">HTH-like domain-containing protein</fullName>
    </recommendedName>
</protein>
<organism evidence="2 3">
    <name type="scientific">Heyndrickxia camelliae</name>
    <dbReference type="NCBI Taxonomy" id="1707093"/>
    <lineage>
        <taxon>Bacteria</taxon>
        <taxon>Bacillati</taxon>
        <taxon>Bacillota</taxon>
        <taxon>Bacilli</taxon>
        <taxon>Bacillales</taxon>
        <taxon>Bacillaceae</taxon>
        <taxon>Heyndrickxia</taxon>
    </lineage>
</organism>
<dbReference type="RefSeq" id="WP_101353186.1">
    <property type="nucleotide sequence ID" value="NZ_PIQO01000003.1"/>
</dbReference>
<proteinExistence type="predicted"/>
<accession>A0A2N3LML5</accession>
<dbReference type="AlphaFoldDB" id="A0A2N3LML5"/>
<reference evidence="2 3" key="1">
    <citation type="submission" date="2017-11" db="EMBL/GenBank/DDBJ databases">
        <title>Bacillus camelliae sp. nov., isolated from pu'er tea.</title>
        <authorList>
            <person name="Niu L."/>
        </authorList>
    </citation>
    <scope>NUCLEOTIDE SEQUENCE [LARGE SCALE GENOMIC DNA]</scope>
    <source>
        <strain evidence="2 3">7578-1</strain>
    </source>
</reference>
<dbReference type="EMBL" id="PIQO01000003">
    <property type="protein sequence ID" value="PKR85815.1"/>
    <property type="molecule type" value="Genomic_DNA"/>
</dbReference>
<name>A0A2N3LML5_9BACI</name>
<gene>
    <name evidence="2" type="ORF">CWO92_05395</name>
</gene>
<dbReference type="Proteomes" id="UP000233440">
    <property type="component" value="Unassembled WGS sequence"/>
</dbReference>
<dbReference type="OrthoDB" id="9781005at2"/>
<keyword evidence="3" id="KW-1185">Reference proteome</keyword>
<evidence type="ECO:0000259" key="1">
    <source>
        <dbReference type="Pfam" id="PF13276"/>
    </source>
</evidence>
<feature type="domain" description="HTH-like" evidence="1">
    <location>
        <begin position="54"/>
        <end position="103"/>
    </location>
</feature>
<dbReference type="InterPro" id="IPR025948">
    <property type="entry name" value="HTH-like_dom"/>
</dbReference>
<sequence length="105" mass="12572">MRAAKITTKLKTQVIFELRNEYRSAELIKMARIKRNTYYYWTKHMDCPDKYTKVKEVIQEIYPQHKGHYKTPKNKKELDKKGLILDPKTVLKLMNQRGILSARSE</sequence>
<comment type="caution">
    <text evidence="2">The sequence shown here is derived from an EMBL/GenBank/DDBJ whole genome shotgun (WGS) entry which is preliminary data.</text>
</comment>
<evidence type="ECO:0000313" key="2">
    <source>
        <dbReference type="EMBL" id="PKR85815.1"/>
    </source>
</evidence>
<evidence type="ECO:0000313" key="3">
    <source>
        <dbReference type="Proteomes" id="UP000233440"/>
    </source>
</evidence>
<dbReference type="Pfam" id="PF13276">
    <property type="entry name" value="HTH_21"/>
    <property type="match status" value="1"/>
</dbReference>